<dbReference type="EMBL" id="PXYW01000043">
    <property type="protein sequence ID" value="PSR32374.1"/>
    <property type="molecule type" value="Genomic_DNA"/>
</dbReference>
<dbReference type="InterPro" id="IPR000873">
    <property type="entry name" value="AMP-dep_synth/lig_dom"/>
</dbReference>
<evidence type="ECO:0000259" key="4">
    <source>
        <dbReference type="Pfam" id="PF13193"/>
    </source>
</evidence>
<dbReference type="PANTHER" id="PTHR24096">
    <property type="entry name" value="LONG-CHAIN-FATTY-ACID--COA LIGASE"/>
    <property type="match status" value="1"/>
</dbReference>
<keyword evidence="2 5" id="KW-0436">Ligase</keyword>
<dbReference type="GO" id="GO:0016405">
    <property type="term" value="F:CoA-ligase activity"/>
    <property type="evidence" value="ECO:0007669"/>
    <property type="project" value="TreeGrafter"/>
</dbReference>
<dbReference type="PANTHER" id="PTHR24096:SF267">
    <property type="entry name" value="MALONATE--COA LIGASE ACSF3, MITOCHONDRIAL"/>
    <property type="match status" value="1"/>
</dbReference>
<dbReference type="InterPro" id="IPR020845">
    <property type="entry name" value="AMP-binding_CS"/>
</dbReference>
<evidence type="ECO:0000256" key="1">
    <source>
        <dbReference type="ARBA" id="ARBA00006432"/>
    </source>
</evidence>
<accession>A0A2T2XCX7</accession>
<evidence type="ECO:0000313" key="5">
    <source>
        <dbReference type="EMBL" id="PSR32374.1"/>
    </source>
</evidence>
<protein>
    <submittedName>
        <fullName evidence="5">Long-chain fatty acid--CoA ligase</fullName>
    </submittedName>
</protein>
<dbReference type="InterPro" id="IPR045851">
    <property type="entry name" value="AMP-bd_C_sf"/>
</dbReference>
<feature type="domain" description="AMP-binding enzyme C-terminal" evidence="4">
    <location>
        <begin position="424"/>
        <end position="499"/>
    </location>
</feature>
<reference evidence="5 6" key="1">
    <citation type="journal article" date="2014" name="BMC Genomics">
        <title>Comparison of environmental and isolate Sulfobacillus genomes reveals diverse carbon, sulfur, nitrogen, and hydrogen metabolisms.</title>
        <authorList>
            <person name="Justice N.B."/>
            <person name="Norman A."/>
            <person name="Brown C.T."/>
            <person name="Singh A."/>
            <person name="Thomas B.C."/>
            <person name="Banfield J.F."/>
        </authorList>
    </citation>
    <scope>NUCLEOTIDE SEQUENCE [LARGE SCALE GENOMIC DNA]</scope>
    <source>
        <strain evidence="5">AMDSBA4</strain>
    </source>
</reference>
<feature type="domain" description="AMP-dependent synthetase/ligase" evidence="3">
    <location>
        <begin position="8"/>
        <end position="374"/>
    </location>
</feature>
<dbReference type="Gene3D" id="3.30.300.30">
    <property type="match status" value="1"/>
</dbReference>
<dbReference type="Pfam" id="PF00501">
    <property type="entry name" value="AMP-binding"/>
    <property type="match status" value="1"/>
</dbReference>
<dbReference type="Pfam" id="PF13193">
    <property type="entry name" value="AMP-binding_C"/>
    <property type="match status" value="1"/>
</dbReference>
<comment type="caution">
    <text evidence="5">The sequence shown here is derived from an EMBL/GenBank/DDBJ whole genome shotgun (WGS) entry which is preliminary data.</text>
</comment>
<organism evidence="5 6">
    <name type="scientific">Sulfobacillus benefaciens</name>
    <dbReference type="NCBI Taxonomy" id="453960"/>
    <lineage>
        <taxon>Bacteria</taxon>
        <taxon>Bacillati</taxon>
        <taxon>Bacillota</taxon>
        <taxon>Clostridia</taxon>
        <taxon>Eubacteriales</taxon>
        <taxon>Clostridiales Family XVII. Incertae Sedis</taxon>
        <taxon>Sulfobacillus</taxon>
    </lineage>
</organism>
<dbReference type="PROSITE" id="PS00455">
    <property type="entry name" value="AMP_BINDING"/>
    <property type="match status" value="1"/>
</dbReference>
<gene>
    <name evidence="5" type="ORF">C7B46_14520</name>
</gene>
<dbReference type="InterPro" id="IPR025110">
    <property type="entry name" value="AMP-bd_C"/>
</dbReference>
<comment type="similarity">
    <text evidence="1">Belongs to the ATP-dependent AMP-binding enzyme family.</text>
</comment>
<proteinExistence type="inferred from homology"/>
<dbReference type="FunFam" id="3.30.300.30:FF:000008">
    <property type="entry name" value="2,3-dihydroxybenzoate-AMP ligase"/>
    <property type="match status" value="1"/>
</dbReference>
<sequence length="517" mass="57376">MHIIDVFDRGLRCNPDAICFIQDQRRYSYREIDDLTRRIAQGLFASGLSPGAHGAVLSTNHPLAFACTLALWRAEMVWITLNARDTVQEIVTILNQLDCDILFYHSTFSQWMATFRTQATHVKIFICIDQQDEDFPALTQWAEHYAPTTFDPSPDPDTLVTLQTTGGSTGLPKGVMHSSRSLLAMVDQHLACMDYQGEPPVYLAAAPLTHTAGFLVPAILALGGTTVVLSRVNPREMLQAVAQYQVTTFFLPPTAIYSMLAVPHLTDYDLSSLKFFVYGASPMSPDKLQETVAVFGPVMLQVYGQQETEFPLTYLSPADHYENGSVASRQRLMSCGRQAPLVEVAIMDGEGCIVPANHVGEIVARGATMMRGYYKNPSLTAQTWAHGWVHTGDLGYQDEDGYFYIVDRVKDMIVTGGFNVYSSQVENVLLAHPAIHNCAVIGVPDEQWGEAVKAVVELKPGYTVSEEELIQFCKKQLGGVKTPKSVDFVQTLPRSAVGKILKRELRAPYWADRERQV</sequence>
<evidence type="ECO:0000313" key="6">
    <source>
        <dbReference type="Proteomes" id="UP000242972"/>
    </source>
</evidence>
<dbReference type="SUPFAM" id="SSF56801">
    <property type="entry name" value="Acetyl-CoA synthetase-like"/>
    <property type="match status" value="1"/>
</dbReference>
<dbReference type="Gene3D" id="3.40.50.12780">
    <property type="entry name" value="N-terminal domain of ligase-like"/>
    <property type="match status" value="1"/>
</dbReference>
<evidence type="ECO:0000256" key="2">
    <source>
        <dbReference type="ARBA" id="ARBA00022598"/>
    </source>
</evidence>
<evidence type="ECO:0000259" key="3">
    <source>
        <dbReference type="Pfam" id="PF00501"/>
    </source>
</evidence>
<dbReference type="Proteomes" id="UP000242972">
    <property type="component" value="Unassembled WGS sequence"/>
</dbReference>
<dbReference type="AlphaFoldDB" id="A0A2T2XCX7"/>
<name>A0A2T2XCX7_9FIRM</name>
<dbReference type="InterPro" id="IPR042099">
    <property type="entry name" value="ANL_N_sf"/>
</dbReference>